<proteinExistence type="predicted"/>
<evidence type="ECO:0000313" key="1">
    <source>
        <dbReference type="EMBL" id="MEA5609519.1"/>
    </source>
</evidence>
<accession>A0ABU5UUP8</accession>
<protein>
    <submittedName>
        <fullName evidence="1">Type II toxin-antitoxin system RelE/ParE family toxin</fullName>
    </submittedName>
</protein>
<dbReference type="Proteomes" id="UP001303285">
    <property type="component" value="Unassembled WGS sequence"/>
</dbReference>
<sequence length="171" mass="19624">MPISKITGKCAMYKQKNSNLLDSKPSALVMATDSTFQSSNSTTFLVIRKSNNMAYEVEYTDEFEQSWLMLDGATQVSIDIAVKLLEEKGPNLPFPRSSDVKGSRHRNMRELRVQHKGEPYRVLYAFDPRRVAILLLLGNKVGNDRWYEQNVPKADKLYDQYIRELTDEGLV</sequence>
<dbReference type="InterPro" id="IPR009241">
    <property type="entry name" value="HigB-like"/>
</dbReference>
<dbReference type="SUPFAM" id="SSF143011">
    <property type="entry name" value="RelE-like"/>
    <property type="match status" value="1"/>
</dbReference>
<dbReference type="InterPro" id="IPR035093">
    <property type="entry name" value="RelE/ParE_toxin_dom_sf"/>
</dbReference>
<keyword evidence="2" id="KW-1185">Reference proteome</keyword>
<organism evidence="1 2">
    <name type="scientific">Nodularia spumigena UHCC 0060</name>
    <dbReference type="NCBI Taxonomy" id="3110300"/>
    <lineage>
        <taxon>Bacteria</taxon>
        <taxon>Bacillati</taxon>
        <taxon>Cyanobacteriota</taxon>
        <taxon>Cyanophyceae</taxon>
        <taxon>Nostocales</taxon>
        <taxon>Nodulariaceae</taxon>
        <taxon>Nodularia</taxon>
    </lineage>
</organism>
<dbReference type="Pfam" id="PF05973">
    <property type="entry name" value="Gp49"/>
    <property type="match status" value="1"/>
</dbReference>
<gene>
    <name evidence="1" type="ORF">VB695_15830</name>
</gene>
<comment type="caution">
    <text evidence="1">The sequence shown here is derived from an EMBL/GenBank/DDBJ whole genome shotgun (WGS) entry which is preliminary data.</text>
</comment>
<name>A0ABU5UUP8_NODSP</name>
<evidence type="ECO:0000313" key="2">
    <source>
        <dbReference type="Proteomes" id="UP001303285"/>
    </source>
</evidence>
<dbReference type="EMBL" id="JAYGHK010000052">
    <property type="protein sequence ID" value="MEA5609519.1"/>
    <property type="molecule type" value="Genomic_DNA"/>
</dbReference>
<dbReference type="RefSeq" id="WP_306424110.1">
    <property type="nucleotide sequence ID" value="NZ_JAYGHK010000052.1"/>
</dbReference>
<reference evidence="1 2" key="1">
    <citation type="submission" date="2023-12" db="EMBL/GenBank/DDBJ databases">
        <title>Baltic Sea Cyanobacteria.</title>
        <authorList>
            <person name="Delbaje E."/>
            <person name="Fewer D.P."/>
            <person name="Shishido T.K."/>
        </authorList>
    </citation>
    <scope>NUCLEOTIDE SEQUENCE [LARGE SCALE GENOMIC DNA]</scope>
    <source>
        <strain evidence="1 2">UHCC 0060</strain>
    </source>
</reference>
<dbReference type="GeneID" id="78018820"/>
<dbReference type="Gene3D" id="3.30.2310.20">
    <property type="entry name" value="RelE-like"/>
    <property type="match status" value="1"/>
</dbReference>